<dbReference type="Pfam" id="PF14257">
    <property type="entry name" value="DUF4349"/>
    <property type="match status" value="1"/>
</dbReference>
<dbReference type="OrthoDB" id="7448632at2"/>
<evidence type="ECO:0000313" key="4">
    <source>
        <dbReference type="Proteomes" id="UP000471435"/>
    </source>
</evidence>
<keyword evidence="1" id="KW-1133">Transmembrane helix</keyword>
<dbReference type="InterPro" id="IPR025645">
    <property type="entry name" value="DUF4349"/>
</dbReference>
<organism evidence="3 4">
    <name type="scientific">Pontixanthobacter luteolus</name>
    <dbReference type="NCBI Taxonomy" id="295089"/>
    <lineage>
        <taxon>Bacteria</taxon>
        <taxon>Pseudomonadati</taxon>
        <taxon>Pseudomonadota</taxon>
        <taxon>Alphaproteobacteria</taxon>
        <taxon>Sphingomonadales</taxon>
        <taxon>Erythrobacteraceae</taxon>
        <taxon>Pontixanthobacter</taxon>
    </lineage>
</organism>
<dbReference type="EMBL" id="WTYP01000001">
    <property type="protein sequence ID" value="MXP47115.1"/>
    <property type="molecule type" value="Genomic_DNA"/>
</dbReference>
<keyword evidence="1" id="KW-0812">Transmembrane</keyword>
<feature type="domain" description="DUF4349" evidence="2">
    <location>
        <begin position="66"/>
        <end position="267"/>
    </location>
</feature>
<evidence type="ECO:0000256" key="1">
    <source>
        <dbReference type="SAM" id="Phobius"/>
    </source>
</evidence>
<accession>A0A6I4V071</accession>
<dbReference type="Proteomes" id="UP000471435">
    <property type="component" value="Unassembled WGS sequence"/>
</dbReference>
<proteinExistence type="predicted"/>
<evidence type="ECO:0000259" key="2">
    <source>
        <dbReference type="Pfam" id="PF14257"/>
    </source>
</evidence>
<protein>
    <submittedName>
        <fullName evidence="3">DUF4349 domain-containing protein</fullName>
    </submittedName>
</protein>
<comment type="caution">
    <text evidence="3">The sequence shown here is derived from an EMBL/GenBank/DDBJ whole genome shotgun (WGS) entry which is preliminary data.</text>
</comment>
<sequence length="292" mass="31351">MDPPSPSTSYDYVEPAQSISAPAAMMIPPSEAAMPEIPALENEGTAIAGQPRIAYRFGYGFRLPEDAVKPLQDRHADMCETRGPNVCRIISMQQSGEDDAAHQGSLQLAVAAPIARSFGKAITGVAQNAEGELVSSSIDGEDLSKQIVDTEARLRTRIVLRDRLMEVLRSRRGTVAELVEAERGVAKVNEEIDQARSWLAEMTGRVDFSQMHITYSSGAVIARESSFTDPVTDALSAAGPTFGGMIGALIRLLTFLLPLLLLGWLAVKGWRAAGRPGSGLLKGPEYNEMPVG</sequence>
<dbReference type="AlphaFoldDB" id="A0A6I4V071"/>
<gene>
    <name evidence="3" type="ORF">GRI43_06895</name>
</gene>
<evidence type="ECO:0000313" key="3">
    <source>
        <dbReference type="EMBL" id="MXP47115.1"/>
    </source>
</evidence>
<reference evidence="3 4" key="1">
    <citation type="submission" date="2019-12" db="EMBL/GenBank/DDBJ databases">
        <title>Genomic-based taxomic classification of the family Erythrobacteraceae.</title>
        <authorList>
            <person name="Xu L."/>
        </authorList>
    </citation>
    <scope>NUCLEOTIDE SEQUENCE [LARGE SCALE GENOMIC DNA]</scope>
    <source>
        <strain evidence="3 4">SW-109</strain>
    </source>
</reference>
<keyword evidence="1" id="KW-0472">Membrane</keyword>
<feature type="transmembrane region" description="Helical" evidence="1">
    <location>
        <begin position="242"/>
        <end position="267"/>
    </location>
</feature>
<name>A0A6I4V071_9SPHN</name>
<keyword evidence="4" id="KW-1185">Reference proteome</keyword>